<dbReference type="RefSeq" id="WP_010552831.1">
    <property type="nucleotide sequence ID" value="NZ_CP011025.1"/>
</dbReference>
<dbReference type="SUPFAM" id="SSF55136">
    <property type="entry name" value="Probable bacterial effector-binding domain"/>
    <property type="match status" value="1"/>
</dbReference>
<dbReference type="Proteomes" id="UP000016505">
    <property type="component" value="Chromosome I"/>
</dbReference>
<dbReference type="AlphaFoldDB" id="A0A290S6J2"/>
<keyword evidence="1" id="KW-0805">Transcription regulation</keyword>
<feature type="domain" description="HTH araC/xylS-type" evidence="4">
    <location>
        <begin position="9"/>
        <end position="108"/>
    </location>
</feature>
<evidence type="ECO:0000256" key="3">
    <source>
        <dbReference type="ARBA" id="ARBA00023163"/>
    </source>
</evidence>
<gene>
    <name evidence="5" type="ORF">PARC_a2091</name>
</gene>
<dbReference type="InterPro" id="IPR018060">
    <property type="entry name" value="HTH_AraC"/>
</dbReference>
<name>A0A290S6J2_9GAMM</name>
<dbReference type="EMBL" id="CP011025">
    <property type="protein sequence ID" value="ATC86621.1"/>
    <property type="molecule type" value="Genomic_DNA"/>
</dbReference>
<dbReference type="InterPro" id="IPR018062">
    <property type="entry name" value="HTH_AraC-typ_CS"/>
</dbReference>
<dbReference type="PRINTS" id="PR00032">
    <property type="entry name" value="HTHARAC"/>
</dbReference>
<dbReference type="PANTHER" id="PTHR40055">
    <property type="entry name" value="TRANSCRIPTIONAL REGULATOR YGIV-RELATED"/>
    <property type="match status" value="1"/>
</dbReference>
<dbReference type="InterPro" id="IPR009057">
    <property type="entry name" value="Homeodomain-like_sf"/>
</dbReference>
<proteinExistence type="predicted"/>
<sequence>MTKYRDQFIDVVNYIDANLDGELDVKRLCQLAYLSKYHFHRQFSSHFGMPVISLVRLLRLKKAAFQLAYRVDDKIVDIALANGYESHEAFSRAFKKHFDKSPFEFRKTPDWTPWRSKYEPVIKLRTKIMNENPDFKVELIDFPETSIAVMEHRGSPNLLGNTIQKFIEWRKINHLLPNKSKTFNLVYDDPAVTVPENFRFDLCCSVDFQVEPNDYGVVSKIIPAGRCAVVRHIGSDDSIGAVVNFLYSKWLLDSDFEVRDFPVFFERVSFFPEVSESEMITDIYLPIDLGT</sequence>
<organism evidence="5 6">
    <name type="scientific">Pseudoalteromonas arctica A 37-1-2</name>
    <dbReference type="NCBI Taxonomy" id="1117313"/>
    <lineage>
        <taxon>Bacteria</taxon>
        <taxon>Pseudomonadati</taxon>
        <taxon>Pseudomonadota</taxon>
        <taxon>Gammaproteobacteria</taxon>
        <taxon>Alteromonadales</taxon>
        <taxon>Pseudoalteromonadaceae</taxon>
        <taxon>Pseudoalteromonas</taxon>
    </lineage>
</organism>
<dbReference type="Pfam" id="PF06445">
    <property type="entry name" value="GyrI-like"/>
    <property type="match status" value="1"/>
</dbReference>
<dbReference type="InterPro" id="IPR011256">
    <property type="entry name" value="Reg_factor_effector_dom_sf"/>
</dbReference>
<accession>A0A290S6J2</accession>
<dbReference type="InterPro" id="IPR050908">
    <property type="entry name" value="SmbC-like"/>
</dbReference>
<dbReference type="GO" id="GO:0003700">
    <property type="term" value="F:DNA-binding transcription factor activity"/>
    <property type="evidence" value="ECO:0007669"/>
    <property type="project" value="InterPro"/>
</dbReference>
<dbReference type="PANTHER" id="PTHR40055:SF1">
    <property type="entry name" value="TRANSCRIPTIONAL REGULATOR YGIV-RELATED"/>
    <property type="match status" value="1"/>
</dbReference>
<dbReference type="InterPro" id="IPR020449">
    <property type="entry name" value="Tscrpt_reg_AraC-type_HTH"/>
</dbReference>
<dbReference type="PROSITE" id="PS01124">
    <property type="entry name" value="HTH_ARAC_FAMILY_2"/>
    <property type="match status" value="1"/>
</dbReference>
<dbReference type="PROSITE" id="PS00041">
    <property type="entry name" value="HTH_ARAC_FAMILY_1"/>
    <property type="match status" value="1"/>
</dbReference>
<dbReference type="InterPro" id="IPR010499">
    <property type="entry name" value="AraC_E-bd"/>
</dbReference>
<dbReference type="SMART" id="SM00342">
    <property type="entry name" value="HTH_ARAC"/>
    <property type="match status" value="1"/>
</dbReference>
<reference evidence="5 6" key="1">
    <citation type="journal article" date="2012" name="J. Bacteriol.">
        <title>Genome sequences of type strains of seven species of the marine bacterium Pseudoalteromonas.</title>
        <authorList>
            <person name="Xie B.B."/>
            <person name="Shu Y.L."/>
            <person name="Qin Q.L."/>
            <person name="Rong J.C."/>
            <person name="Zhang X.Y."/>
            <person name="Chen X.L."/>
            <person name="Shi M."/>
            <person name="He H.L."/>
            <person name="Zhou B.C."/>
            <person name="Zhang Y.Z."/>
        </authorList>
    </citation>
    <scope>NUCLEOTIDE SEQUENCE [LARGE SCALE GENOMIC DNA]</scope>
    <source>
        <strain evidence="5 6">A 37-1-2</strain>
    </source>
</reference>
<evidence type="ECO:0000313" key="5">
    <source>
        <dbReference type="EMBL" id="ATC86621.1"/>
    </source>
</evidence>
<dbReference type="SMART" id="SM00871">
    <property type="entry name" value="AraC_E_bind"/>
    <property type="match status" value="1"/>
</dbReference>
<evidence type="ECO:0000259" key="4">
    <source>
        <dbReference type="PROSITE" id="PS01124"/>
    </source>
</evidence>
<dbReference type="Gene3D" id="3.20.80.10">
    <property type="entry name" value="Regulatory factor, effector binding domain"/>
    <property type="match status" value="1"/>
</dbReference>
<keyword evidence="2" id="KW-0238">DNA-binding</keyword>
<protein>
    <submittedName>
        <fullName evidence="5">AraC family transcriptional regulator</fullName>
    </submittedName>
</protein>
<dbReference type="GO" id="GO:0043565">
    <property type="term" value="F:sequence-specific DNA binding"/>
    <property type="evidence" value="ECO:0007669"/>
    <property type="project" value="InterPro"/>
</dbReference>
<evidence type="ECO:0000313" key="6">
    <source>
        <dbReference type="Proteomes" id="UP000016505"/>
    </source>
</evidence>
<evidence type="ECO:0000256" key="1">
    <source>
        <dbReference type="ARBA" id="ARBA00023015"/>
    </source>
</evidence>
<dbReference type="Gene3D" id="1.10.10.60">
    <property type="entry name" value="Homeodomain-like"/>
    <property type="match status" value="2"/>
</dbReference>
<evidence type="ECO:0000256" key="2">
    <source>
        <dbReference type="ARBA" id="ARBA00023125"/>
    </source>
</evidence>
<dbReference type="Pfam" id="PF12833">
    <property type="entry name" value="HTH_18"/>
    <property type="match status" value="1"/>
</dbReference>
<dbReference type="InterPro" id="IPR029442">
    <property type="entry name" value="GyrI-like"/>
</dbReference>
<dbReference type="KEGG" id="part:PARC_a2091"/>
<dbReference type="SUPFAM" id="SSF46689">
    <property type="entry name" value="Homeodomain-like"/>
    <property type="match status" value="2"/>
</dbReference>
<dbReference type="OrthoDB" id="282744at2"/>
<keyword evidence="3" id="KW-0804">Transcription</keyword>